<gene>
    <name evidence="1" type="ordered locus">Mefer_0368</name>
</gene>
<sequence length="182" mass="20616">MCISHNNLNDLKKSVVVEVNGTPVEIPLRATVGEAKDVKLINTTDDEIYNYYRSKMLIYIYGNMSLKPAEGGVAIVDLVTKLKWFNQFYPHNIVVELERNNSTVTVESFFANGKRSTDKLKINESEYLMNNNKTMVIKIIKTQNNATITKINNTFIIEGNSLEELDKAETRFVIALFKGSVS</sequence>
<evidence type="ECO:0000313" key="1">
    <source>
        <dbReference type="EMBL" id="ACV24202.1"/>
    </source>
</evidence>
<dbReference type="eggNOG" id="arCOG05028">
    <property type="taxonomic scope" value="Archaea"/>
</dbReference>
<dbReference type="HOGENOM" id="CLU_1340754_0_0_2"/>
<keyword evidence="2" id="KW-1185">Reference proteome</keyword>
<dbReference type="Proteomes" id="UP000001495">
    <property type="component" value="Chromosome"/>
</dbReference>
<dbReference type="KEGG" id="mfe:Mefer_0368"/>
<protein>
    <submittedName>
        <fullName evidence="1">Uncharacterized protein</fullName>
    </submittedName>
</protein>
<name>C7P6M0_METFA</name>
<accession>C7P6M0</accession>
<proteinExistence type="predicted"/>
<organism evidence="1 2">
    <name type="scientific">Methanocaldococcus fervens (strain DSM 4213 / JCM 15782 / AG86)</name>
    <name type="common">Methanococcus fervens</name>
    <dbReference type="NCBI Taxonomy" id="573064"/>
    <lineage>
        <taxon>Archaea</taxon>
        <taxon>Methanobacteriati</taxon>
        <taxon>Methanobacteriota</taxon>
        <taxon>Methanomada group</taxon>
        <taxon>Methanococci</taxon>
        <taxon>Methanococcales</taxon>
        <taxon>Methanocaldococcaceae</taxon>
        <taxon>Methanocaldococcus</taxon>
    </lineage>
</organism>
<dbReference type="STRING" id="573064.Mefer_0368"/>
<evidence type="ECO:0000313" key="2">
    <source>
        <dbReference type="Proteomes" id="UP000001495"/>
    </source>
</evidence>
<dbReference type="EMBL" id="CP001696">
    <property type="protein sequence ID" value="ACV24202.1"/>
    <property type="molecule type" value="Genomic_DNA"/>
</dbReference>
<dbReference type="AlphaFoldDB" id="C7P6M0"/>
<reference evidence="1" key="1">
    <citation type="submission" date="2009-08" db="EMBL/GenBank/DDBJ databases">
        <title>Complete sequence of chromosome of Methanocaldococcus fervens AG86.</title>
        <authorList>
            <consortium name="US DOE Joint Genome Institute"/>
            <person name="Lucas S."/>
            <person name="Copeland A."/>
            <person name="Lapidus A."/>
            <person name="Glavina del Rio T."/>
            <person name="Tice H."/>
            <person name="Bruce D."/>
            <person name="Goodwin L."/>
            <person name="Pitluck S."/>
            <person name="Chertkov O."/>
            <person name="Detter J.C."/>
            <person name="Han C."/>
            <person name="Tapia R."/>
            <person name="Larimer F."/>
            <person name="Land M."/>
            <person name="Hauser L."/>
            <person name="Kyrpides N."/>
            <person name="Ovchinnikova G."/>
            <person name="Lupa-Sieprawska M."/>
            <person name="Whitman W.B."/>
        </authorList>
    </citation>
    <scope>NUCLEOTIDE SEQUENCE [LARGE SCALE GENOMIC DNA]</scope>
    <source>
        <strain evidence="1">AG86</strain>
    </source>
</reference>